<dbReference type="InterPro" id="IPR052929">
    <property type="entry name" value="RNase_H-like_EbsB-rel"/>
</dbReference>
<dbReference type="EMBL" id="LXQA010001789">
    <property type="protein sequence ID" value="MCH81027.1"/>
    <property type="molecule type" value="Genomic_DNA"/>
</dbReference>
<sequence length="241" mass="27322">QASSVSAVIHAMCSAGDREIAGRFAVLIWILWNNRNNKVWNDATESGQGLGYKAKQLWHDWFSVQTLQNGRHQNPEQLQPIQWQKPSHGWFKCNVDAGFHKELNKTSSGWCIRDHLGRFILAETTWMDGNCSILEGEAIALLEALKVMTQRGISHVIFETDSKTVVDAIHHLRGGSSEFSFIIRRINNILLCNPNFKVKFVKRQANMVAHTLARAAISWPSRCTFETLPLCITPLLNNEMI</sequence>
<dbReference type="PANTHER" id="PTHR47074">
    <property type="entry name" value="BNAC02G40300D PROTEIN"/>
    <property type="match status" value="1"/>
</dbReference>
<dbReference type="GO" id="GO:0003676">
    <property type="term" value="F:nucleic acid binding"/>
    <property type="evidence" value="ECO:0007669"/>
    <property type="project" value="InterPro"/>
</dbReference>
<proteinExistence type="predicted"/>
<dbReference type="InterPro" id="IPR012337">
    <property type="entry name" value="RNaseH-like_sf"/>
</dbReference>
<protein>
    <submittedName>
        <fullName evidence="2">Cytochrome P450</fullName>
    </submittedName>
</protein>
<dbReference type="PANTHER" id="PTHR47074:SF48">
    <property type="entry name" value="POLYNUCLEOTIDYL TRANSFERASE, RIBONUCLEASE H-LIKE SUPERFAMILY PROTEIN"/>
    <property type="match status" value="1"/>
</dbReference>
<dbReference type="AlphaFoldDB" id="A0A392M116"/>
<dbReference type="InterPro" id="IPR002156">
    <property type="entry name" value="RNaseH_domain"/>
</dbReference>
<evidence type="ECO:0000313" key="2">
    <source>
        <dbReference type="EMBL" id="MCH81027.1"/>
    </source>
</evidence>
<keyword evidence="3" id="KW-1185">Reference proteome</keyword>
<feature type="non-terminal residue" evidence="2">
    <location>
        <position position="1"/>
    </location>
</feature>
<dbReference type="GO" id="GO:0004523">
    <property type="term" value="F:RNA-DNA hybrid ribonuclease activity"/>
    <property type="evidence" value="ECO:0007669"/>
    <property type="project" value="InterPro"/>
</dbReference>
<name>A0A392M116_9FABA</name>
<feature type="domain" description="RNase H type-1" evidence="1">
    <location>
        <begin position="94"/>
        <end position="216"/>
    </location>
</feature>
<dbReference type="SUPFAM" id="SSF53098">
    <property type="entry name" value="Ribonuclease H-like"/>
    <property type="match status" value="1"/>
</dbReference>
<gene>
    <name evidence="2" type="ORF">A2U01_0001805</name>
</gene>
<reference evidence="2 3" key="1">
    <citation type="journal article" date="2018" name="Front. Plant Sci.">
        <title>Red Clover (Trifolium pratense) and Zigzag Clover (T. medium) - A Picture of Genomic Similarities and Differences.</title>
        <authorList>
            <person name="Dluhosova J."/>
            <person name="Istvanek J."/>
            <person name="Nedelnik J."/>
            <person name="Repkova J."/>
        </authorList>
    </citation>
    <scope>NUCLEOTIDE SEQUENCE [LARGE SCALE GENOMIC DNA]</scope>
    <source>
        <strain evidence="3">cv. 10/8</strain>
        <tissue evidence="2">Leaf</tissue>
    </source>
</reference>
<dbReference type="Gene3D" id="3.30.420.10">
    <property type="entry name" value="Ribonuclease H-like superfamily/Ribonuclease H"/>
    <property type="match status" value="1"/>
</dbReference>
<evidence type="ECO:0000313" key="3">
    <source>
        <dbReference type="Proteomes" id="UP000265520"/>
    </source>
</evidence>
<evidence type="ECO:0000259" key="1">
    <source>
        <dbReference type="Pfam" id="PF13456"/>
    </source>
</evidence>
<dbReference type="Proteomes" id="UP000265520">
    <property type="component" value="Unassembled WGS sequence"/>
</dbReference>
<comment type="caution">
    <text evidence="2">The sequence shown here is derived from an EMBL/GenBank/DDBJ whole genome shotgun (WGS) entry which is preliminary data.</text>
</comment>
<accession>A0A392M116</accession>
<dbReference type="CDD" id="cd06222">
    <property type="entry name" value="RNase_H_like"/>
    <property type="match status" value="1"/>
</dbReference>
<dbReference type="InterPro" id="IPR036397">
    <property type="entry name" value="RNaseH_sf"/>
</dbReference>
<dbReference type="InterPro" id="IPR044730">
    <property type="entry name" value="RNase_H-like_dom_plant"/>
</dbReference>
<organism evidence="2 3">
    <name type="scientific">Trifolium medium</name>
    <dbReference type="NCBI Taxonomy" id="97028"/>
    <lineage>
        <taxon>Eukaryota</taxon>
        <taxon>Viridiplantae</taxon>
        <taxon>Streptophyta</taxon>
        <taxon>Embryophyta</taxon>
        <taxon>Tracheophyta</taxon>
        <taxon>Spermatophyta</taxon>
        <taxon>Magnoliopsida</taxon>
        <taxon>eudicotyledons</taxon>
        <taxon>Gunneridae</taxon>
        <taxon>Pentapetalae</taxon>
        <taxon>rosids</taxon>
        <taxon>fabids</taxon>
        <taxon>Fabales</taxon>
        <taxon>Fabaceae</taxon>
        <taxon>Papilionoideae</taxon>
        <taxon>50 kb inversion clade</taxon>
        <taxon>NPAAA clade</taxon>
        <taxon>Hologalegina</taxon>
        <taxon>IRL clade</taxon>
        <taxon>Trifolieae</taxon>
        <taxon>Trifolium</taxon>
    </lineage>
</organism>
<dbReference type="Pfam" id="PF13456">
    <property type="entry name" value="RVT_3"/>
    <property type="match status" value="1"/>
</dbReference>